<dbReference type="EMBL" id="JNBR01000533">
    <property type="protein sequence ID" value="OQR91439.1"/>
    <property type="molecule type" value="Genomic_DNA"/>
</dbReference>
<comment type="caution">
    <text evidence="3">The sequence shown here is derived from an EMBL/GenBank/DDBJ whole genome shotgun (WGS) entry which is preliminary data.</text>
</comment>
<feature type="chain" id="PRO_5012551535" description="Secreted protein" evidence="2">
    <location>
        <begin position="18"/>
        <end position="275"/>
    </location>
</feature>
<reference evidence="3 4" key="1">
    <citation type="journal article" date="2014" name="Genome Biol. Evol.">
        <title>The secreted proteins of Achlya hypogyna and Thraustotheca clavata identify the ancestral oomycete secretome and reveal gene acquisitions by horizontal gene transfer.</title>
        <authorList>
            <person name="Misner I."/>
            <person name="Blouin N."/>
            <person name="Leonard G."/>
            <person name="Richards T.A."/>
            <person name="Lane C.E."/>
        </authorList>
    </citation>
    <scope>NUCLEOTIDE SEQUENCE [LARGE SCALE GENOMIC DNA]</scope>
    <source>
        <strain evidence="3 4">ATCC 48635</strain>
    </source>
</reference>
<dbReference type="Pfam" id="PF15104">
    <property type="entry name" value="CFAP141"/>
    <property type="match status" value="1"/>
</dbReference>
<proteinExistence type="predicted"/>
<organism evidence="3 4">
    <name type="scientific">Achlya hypogyna</name>
    <name type="common">Oomycete</name>
    <name type="synonym">Protoachlya hypogyna</name>
    <dbReference type="NCBI Taxonomy" id="1202772"/>
    <lineage>
        <taxon>Eukaryota</taxon>
        <taxon>Sar</taxon>
        <taxon>Stramenopiles</taxon>
        <taxon>Oomycota</taxon>
        <taxon>Saprolegniomycetes</taxon>
        <taxon>Saprolegniales</taxon>
        <taxon>Achlyaceae</taxon>
        <taxon>Achlya</taxon>
    </lineage>
</organism>
<evidence type="ECO:0008006" key="5">
    <source>
        <dbReference type="Google" id="ProtNLM"/>
    </source>
</evidence>
<feature type="signal peptide" evidence="2">
    <location>
        <begin position="1"/>
        <end position="17"/>
    </location>
</feature>
<dbReference type="Proteomes" id="UP000243579">
    <property type="component" value="Unassembled WGS sequence"/>
</dbReference>
<name>A0A1V9Z061_ACHHY</name>
<keyword evidence="2" id="KW-0732">Signal</keyword>
<dbReference type="AlphaFoldDB" id="A0A1V9Z061"/>
<feature type="region of interest" description="Disordered" evidence="1">
    <location>
        <begin position="22"/>
        <end position="50"/>
    </location>
</feature>
<sequence>MQLTFGFLTAALATVAATTGCGDVPSPTPTVTPTPTPTPTVTPTPTPSSTPFSLCRTLTTGKKLYLQADNEYFFGYCQGCNIPGYSLPTRVNKWAHPVTITTVATGRIAMQAETGRFLGRCEDCGPDTNSPDQIVQRGWSMDDATMWECEDVSDTVIALKDNKGNDSSEPFGKKKLGRNVEMFIAREDQLHEANRHVKLSNHIKGRAVWEDKQGKRGMVNTRQRTDKKIQEEMEMANRELLAIRSERIRHYYAKCYMEWELELNARGLAIVRERD</sequence>
<evidence type="ECO:0000256" key="2">
    <source>
        <dbReference type="SAM" id="SignalP"/>
    </source>
</evidence>
<evidence type="ECO:0000313" key="4">
    <source>
        <dbReference type="Proteomes" id="UP000243579"/>
    </source>
</evidence>
<dbReference type="InterPro" id="IPR029375">
    <property type="entry name" value="CFAP141"/>
</dbReference>
<keyword evidence="4" id="KW-1185">Reference proteome</keyword>
<dbReference type="OrthoDB" id="60474at2759"/>
<evidence type="ECO:0000256" key="1">
    <source>
        <dbReference type="SAM" id="MobiDB-lite"/>
    </source>
</evidence>
<protein>
    <recommendedName>
        <fullName evidence="5">Secreted protein</fullName>
    </recommendedName>
</protein>
<accession>A0A1V9Z061</accession>
<gene>
    <name evidence="3" type="ORF">ACHHYP_04687</name>
</gene>
<evidence type="ECO:0000313" key="3">
    <source>
        <dbReference type="EMBL" id="OQR91439.1"/>
    </source>
</evidence>
<feature type="compositionally biased region" description="Pro residues" evidence="1">
    <location>
        <begin position="26"/>
        <end position="48"/>
    </location>
</feature>